<protein>
    <submittedName>
        <fullName evidence="1">Uncharacterized protein</fullName>
    </submittedName>
</protein>
<dbReference type="Proteomes" id="UP000826195">
    <property type="component" value="Unassembled WGS sequence"/>
</dbReference>
<organism evidence="1 2">
    <name type="scientific">Cotesia glomerata</name>
    <name type="common">Lepidopteran parasitic wasp</name>
    <name type="synonym">Apanteles glomeratus</name>
    <dbReference type="NCBI Taxonomy" id="32391"/>
    <lineage>
        <taxon>Eukaryota</taxon>
        <taxon>Metazoa</taxon>
        <taxon>Ecdysozoa</taxon>
        <taxon>Arthropoda</taxon>
        <taxon>Hexapoda</taxon>
        <taxon>Insecta</taxon>
        <taxon>Pterygota</taxon>
        <taxon>Neoptera</taxon>
        <taxon>Endopterygota</taxon>
        <taxon>Hymenoptera</taxon>
        <taxon>Apocrita</taxon>
        <taxon>Ichneumonoidea</taxon>
        <taxon>Braconidae</taxon>
        <taxon>Microgastrinae</taxon>
        <taxon>Cotesia</taxon>
    </lineage>
</organism>
<gene>
    <name evidence="1" type="ORF">KQX54_003555</name>
</gene>
<comment type="caution">
    <text evidence="1">The sequence shown here is derived from an EMBL/GenBank/DDBJ whole genome shotgun (WGS) entry which is preliminary data.</text>
</comment>
<name>A0AAV7IJ94_COTGL</name>
<dbReference type="AlphaFoldDB" id="A0AAV7IJ94"/>
<sequence>MSSTSASKVETRRYHYASRNGTRTRSRFIVLIALMINQITKPPRCLLSLAMNVPNMTFNISIVLIVDHKPKLHKHYQGKISTGGYSLMGKFLKRCQGQPIRVDFDPNAKLTFTNPDWVGCGLYCGLRF</sequence>
<evidence type="ECO:0000313" key="1">
    <source>
        <dbReference type="EMBL" id="KAH0553688.1"/>
    </source>
</evidence>
<reference evidence="1 2" key="1">
    <citation type="journal article" date="2021" name="J. Hered.">
        <title>A chromosome-level genome assembly of the parasitoid wasp, Cotesia glomerata (Hymenoptera: Braconidae).</title>
        <authorList>
            <person name="Pinto B.J."/>
            <person name="Weis J.J."/>
            <person name="Gamble T."/>
            <person name="Ode P.J."/>
            <person name="Paul R."/>
            <person name="Zaspel J.M."/>
        </authorList>
    </citation>
    <scope>NUCLEOTIDE SEQUENCE [LARGE SCALE GENOMIC DNA]</scope>
    <source>
        <strain evidence="1">CgM1</strain>
    </source>
</reference>
<dbReference type="EMBL" id="JAHXZJ010001119">
    <property type="protein sequence ID" value="KAH0553688.1"/>
    <property type="molecule type" value="Genomic_DNA"/>
</dbReference>
<accession>A0AAV7IJ94</accession>
<evidence type="ECO:0000313" key="2">
    <source>
        <dbReference type="Proteomes" id="UP000826195"/>
    </source>
</evidence>
<keyword evidence="2" id="KW-1185">Reference proteome</keyword>
<proteinExistence type="predicted"/>